<dbReference type="Proteomes" id="UP000008461">
    <property type="component" value="Chromosome"/>
</dbReference>
<evidence type="ECO:0000259" key="4">
    <source>
        <dbReference type="Pfam" id="PF07804"/>
    </source>
</evidence>
<reference key="2">
    <citation type="submission" date="2011-04" db="EMBL/GenBank/DDBJ databases">
        <title>Complete sequence of chromosome of Haliscomenobacter hydrossis DSM 1100.</title>
        <authorList>
            <consortium name="US DOE Joint Genome Institute (JGI-PGF)"/>
            <person name="Lucas S."/>
            <person name="Han J."/>
            <person name="Lapidus A."/>
            <person name="Bruce D."/>
            <person name="Goodwin L."/>
            <person name="Pitluck S."/>
            <person name="Peters L."/>
            <person name="Kyrpides N."/>
            <person name="Mavromatis K."/>
            <person name="Ivanova N."/>
            <person name="Ovchinnikova G."/>
            <person name="Pagani I."/>
            <person name="Daligault H."/>
            <person name="Detter J.C."/>
            <person name="Han C."/>
            <person name="Land M."/>
            <person name="Hauser L."/>
            <person name="Markowitz V."/>
            <person name="Cheng J.-F."/>
            <person name="Hugenholtz P."/>
            <person name="Woyke T."/>
            <person name="Wu D."/>
            <person name="Verbarg S."/>
            <person name="Frueling A."/>
            <person name="Brambilla E."/>
            <person name="Klenk H.-P."/>
            <person name="Eisen J.A."/>
        </authorList>
    </citation>
    <scope>NUCLEOTIDE SEQUENCE</scope>
    <source>
        <strain>DSM 1100</strain>
    </source>
</reference>
<dbReference type="InterPro" id="IPR017508">
    <property type="entry name" value="HipA_N1"/>
</dbReference>
<dbReference type="GO" id="GO:0005829">
    <property type="term" value="C:cytosol"/>
    <property type="evidence" value="ECO:0007669"/>
    <property type="project" value="TreeGrafter"/>
</dbReference>
<dbReference type="InterPro" id="IPR052028">
    <property type="entry name" value="HipA_Ser/Thr_kinase"/>
</dbReference>
<keyword evidence="7" id="KW-1185">Reference proteome</keyword>
<feature type="domain" description="HipA-like C-terminal" evidence="4">
    <location>
        <begin position="161"/>
        <end position="383"/>
    </location>
</feature>
<dbReference type="KEGG" id="hhy:Halhy_0504"/>
<dbReference type="EMBL" id="CP002691">
    <property type="protein sequence ID" value="AEE48414.1"/>
    <property type="molecule type" value="Genomic_DNA"/>
</dbReference>
<dbReference type="AlphaFoldDB" id="F4KZB9"/>
<dbReference type="RefSeq" id="WP_013762978.1">
    <property type="nucleotide sequence ID" value="NC_015510.1"/>
</dbReference>
<keyword evidence="2" id="KW-0808">Transferase</keyword>
<evidence type="ECO:0000256" key="2">
    <source>
        <dbReference type="ARBA" id="ARBA00022679"/>
    </source>
</evidence>
<sequence length="406" mass="45447">MEQIKKIVVSIQFDAEEIEVGELVSDDKLIYFKYNQEFLKRGLEISPIKLKLNTDINKANELPFEGLFGVFADSLPDGWGKLLLDRALAARGISIADLSPLDRLAYIGSQGMGALIYKPEIAIDHADQFKIELDEIAKATKQIIAGTATDVLDEIFKLGGSSGGARPKILVGYNPSTQHLIGAKKELPPQYEHWLIKFPSSSDSKHIANIEYAYYKMAIDAGIEMSECRLFESKSGNTYFGTKRFDRQGNKRMHLHSAAGIMHDNFRLSTLDYGHLMDCAFQLERDVKAYEKVLRLAAFNVFAHNRDDHSKNFSFLMDATGKWRLAPAYDLTFSYSGHGMHSTMVAGESAKPTREHLMKLATYFNVKNASTIIEEVQHVVNNWKKYAASYGVKSASKNSIQKVIGG</sequence>
<organism evidence="6 7">
    <name type="scientific">Haliscomenobacter hydrossis (strain ATCC 27775 / DSM 1100 / LMG 10767 / O)</name>
    <dbReference type="NCBI Taxonomy" id="760192"/>
    <lineage>
        <taxon>Bacteria</taxon>
        <taxon>Pseudomonadati</taxon>
        <taxon>Bacteroidota</taxon>
        <taxon>Saprospiria</taxon>
        <taxon>Saprospirales</taxon>
        <taxon>Haliscomenobacteraceae</taxon>
        <taxon>Haliscomenobacter</taxon>
    </lineage>
</organism>
<dbReference type="STRING" id="760192.Halhy_0504"/>
<dbReference type="InterPro" id="IPR012893">
    <property type="entry name" value="HipA-like_C"/>
</dbReference>
<dbReference type="PANTHER" id="PTHR37419">
    <property type="entry name" value="SERINE/THREONINE-PROTEIN KINASE TOXIN HIPA"/>
    <property type="match status" value="1"/>
</dbReference>
<evidence type="ECO:0000256" key="3">
    <source>
        <dbReference type="ARBA" id="ARBA00022777"/>
    </source>
</evidence>
<reference evidence="6 7" key="1">
    <citation type="journal article" date="2011" name="Stand. Genomic Sci.">
        <title>Complete genome sequence of Haliscomenobacter hydrossis type strain (O).</title>
        <authorList>
            <consortium name="US DOE Joint Genome Institute (JGI-PGF)"/>
            <person name="Daligault H."/>
            <person name="Lapidus A."/>
            <person name="Zeytun A."/>
            <person name="Nolan M."/>
            <person name="Lucas S."/>
            <person name="Del Rio T.G."/>
            <person name="Tice H."/>
            <person name="Cheng J.F."/>
            <person name="Tapia R."/>
            <person name="Han C."/>
            <person name="Goodwin L."/>
            <person name="Pitluck S."/>
            <person name="Liolios K."/>
            <person name="Pagani I."/>
            <person name="Ivanova N."/>
            <person name="Huntemann M."/>
            <person name="Mavromatis K."/>
            <person name="Mikhailova N."/>
            <person name="Pati A."/>
            <person name="Chen A."/>
            <person name="Palaniappan K."/>
            <person name="Land M."/>
            <person name="Hauser L."/>
            <person name="Brambilla E.M."/>
            <person name="Rohde M."/>
            <person name="Verbarg S."/>
            <person name="Goker M."/>
            <person name="Bristow J."/>
            <person name="Eisen J.A."/>
            <person name="Markowitz V."/>
            <person name="Hugenholtz P."/>
            <person name="Kyrpides N.C."/>
            <person name="Klenk H.P."/>
            <person name="Woyke T."/>
        </authorList>
    </citation>
    <scope>NUCLEOTIDE SEQUENCE [LARGE SCALE GENOMIC DNA]</scope>
    <source>
        <strain evidence="7">ATCC 27775 / DSM 1100 / LMG 10767 / O</strain>
    </source>
</reference>
<protein>
    <submittedName>
        <fullName evidence="6">HipA domain protein</fullName>
    </submittedName>
</protein>
<accession>F4KZB9</accession>
<dbReference type="Pfam" id="PF07804">
    <property type="entry name" value="HipA_C"/>
    <property type="match status" value="1"/>
</dbReference>
<proteinExistence type="inferred from homology"/>
<evidence type="ECO:0000256" key="1">
    <source>
        <dbReference type="ARBA" id="ARBA00010164"/>
    </source>
</evidence>
<dbReference type="Pfam" id="PF13657">
    <property type="entry name" value="Couple_hipA"/>
    <property type="match status" value="1"/>
</dbReference>
<evidence type="ECO:0000313" key="6">
    <source>
        <dbReference type="EMBL" id="AEE48414.1"/>
    </source>
</evidence>
<dbReference type="HOGENOM" id="CLU_041102_1_0_10"/>
<feature type="domain" description="HipA N-terminal subdomain 1" evidence="5">
    <location>
        <begin position="16"/>
        <end position="117"/>
    </location>
</feature>
<keyword evidence="3" id="KW-0418">Kinase</keyword>
<name>F4KZB9_HALH1</name>
<comment type="similarity">
    <text evidence="1">Belongs to the HipA Ser/Thr kinase family.</text>
</comment>
<dbReference type="GO" id="GO:0004674">
    <property type="term" value="F:protein serine/threonine kinase activity"/>
    <property type="evidence" value="ECO:0007669"/>
    <property type="project" value="TreeGrafter"/>
</dbReference>
<dbReference type="PANTHER" id="PTHR37419:SF8">
    <property type="entry name" value="TOXIN YJJJ"/>
    <property type="match status" value="1"/>
</dbReference>
<evidence type="ECO:0000313" key="7">
    <source>
        <dbReference type="Proteomes" id="UP000008461"/>
    </source>
</evidence>
<dbReference type="OrthoDB" id="9805913at2"/>
<dbReference type="Gene3D" id="1.10.1070.20">
    <property type="match status" value="1"/>
</dbReference>
<evidence type="ECO:0000259" key="5">
    <source>
        <dbReference type="Pfam" id="PF13657"/>
    </source>
</evidence>
<gene>
    <name evidence="6" type="ordered locus">Halhy_0504</name>
</gene>
<dbReference type="eggNOG" id="COG3550">
    <property type="taxonomic scope" value="Bacteria"/>
</dbReference>